<dbReference type="EMBL" id="BOOU01000027">
    <property type="protein sequence ID" value="GII76777.1"/>
    <property type="molecule type" value="Genomic_DNA"/>
</dbReference>
<dbReference type="SUPFAM" id="SSF53756">
    <property type="entry name" value="UDP-Glycosyltransferase/glycogen phosphorylase"/>
    <property type="match status" value="1"/>
</dbReference>
<gene>
    <name evidence="5" type="ORF">Sru01_17590</name>
</gene>
<dbReference type="InterPro" id="IPR001296">
    <property type="entry name" value="Glyco_trans_1"/>
</dbReference>
<dbReference type="InterPro" id="IPR028098">
    <property type="entry name" value="Glyco_trans_4-like_N"/>
</dbReference>
<name>A0A919R496_9ACTN</name>
<dbReference type="Pfam" id="PF13439">
    <property type="entry name" value="Glyco_transf_4"/>
    <property type="match status" value="1"/>
</dbReference>
<feature type="domain" description="Glycosyltransferase subfamily 4-like N-terminal" evidence="4">
    <location>
        <begin position="72"/>
        <end position="163"/>
    </location>
</feature>
<evidence type="ECO:0000259" key="4">
    <source>
        <dbReference type="Pfam" id="PF13439"/>
    </source>
</evidence>
<dbReference type="Pfam" id="PF00534">
    <property type="entry name" value="Glycos_transf_1"/>
    <property type="match status" value="1"/>
</dbReference>
<dbReference type="PANTHER" id="PTHR12526">
    <property type="entry name" value="GLYCOSYLTRANSFERASE"/>
    <property type="match status" value="1"/>
</dbReference>
<evidence type="ECO:0000259" key="3">
    <source>
        <dbReference type="Pfam" id="PF00534"/>
    </source>
</evidence>
<comment type="caution">
    <text evidence="5">The sequence shown here is derived from an EMBL/GenBank/DDBJ whole genome shotgun (WGS) entry which is preliminary data.</text>
</comment>
<dbReference type="PANTHER" id="PTHR12526:SF510">
    <property type="entry name" value="D-INOSITOL 3-PHOSPHATE GLYCOSYLTRANSFERASE"/>
    <property type="match status" value="1"/>
</dbReference>
<organism evidence="5 6">
    <name type="scientific">Sphaerisporangium rufum</name>
    <dbReference type="NCBI Taxonomy" id="1381558"/>
    <lineage>
        <taxon>Bacteria</taxon>
        <taxon>Bacillati</taxon>
        <taxon>Actinomycetota</taxon>
        <taxon>Actinomycetes</taxon>
        <taxon>Streptosporangiales</taxon>
        <taxon>Streptosporangiaceae</taxon>
        <taxon>Sphaerisporangium</taxon>
    </lineage>
</organism>
<keyword evidence="6" id="KW-1185">Reference proteome</keyword>
<dbReference type="RefSeq" id="WP_239137145.1">
    <property type="nucleotide sequence ID" value="NZ_BOOU01000027.1"/>
</dbReference>
<accession>A0A919R496</accession>
<evidence type="ECO:0000256" key="1">
    <source>
        <dbReference type="ARBA" id="ARBA00022676"/>
    </source>
</evidence>
<dbReference type="GO" id="GO:0016757">
    <property type="term" value="F:glycosyltransferase activity"/>
    <property type="evidence" value="ECO:0007669"/>
    <property type="project" value="UniProtKB-KW"/>
</dbReference>
<keyword evidence="1" id="KW-0328">Glycosyltransferase</keyword>
<dbReference type="CDD" id="cd03801">
    <property type="entry name" value="GT4_PimA-like"/>
    <property type="match status" value="1"/>
</dbReference>
<dbReference type="Proteomes" id="UP000655287">
    <property type="component" value="Unassembled WGS sequence"/>
</dbReference>
<feature type="domain" description="Glycosyl transferase family 1" evidence="3">
    <location>
        <begin position="176"/>
        <end position="334"/>
    </location>
</feature>
<keyword evidence="2 5" id="KW-0808">Transferase</keyword>
<evidence type="ECO:0000256" key="2">
    <source>
        <dbReference type="ARBA" id="ARBA00022679"/>
    </source>
</evidence>
<dbReference type="Gene3D" id="3.40.50.2000">
    <property type="entry name" value="Glycogen Phosphorylase B"/>
    <property type="match status" value="2"/>
</dbReference>
<evidence type="ECO:0000313" key="5">
    <source>
        <dbReference type="EMBL" id="GII76777.1"/>
    </source>
</evidence>
<protein>
    <submittedName>
        <fullName evidence="5">Glycosyl transferase</fullName>
    </submittedName>
</protein>
<evidence type="ECO:0000313" key="6">
    <source>
        <dbReference type="Proteomes" id="UP000655287"/>
    </source>
</evidence>
<sequence length="363" mass="37792">MILRVHVVLPGDVDDPAVPSGGNVYDRRVCRELAAAGRPVREHAVPGGWPRPDRAARAELDRALAGMPDGTVVLLDGLVACGVPEVVVPHARRLRLAVLVHLPLAAETGLPPALAADLDARERETLHSASAVLATSAWAGRGLAGRHGLDPARVHVVPPGTDPAPLTAGEPAGTRLLCVAAVTPRKGQEVLVRALGGLADLPWDCACVGSLDRAPEYVAGVRRLIAARGLDGRVRLAGPRTGAEMAACYAAADLMVLPSHGETFGMVVTEALARGVPVLTTEADALPETLGRAPGGEPPGLLVPPGDPAALAAALRRWLTDPGLRSRIRASAQDRRGMLAGWDATARRLAEVLDGLRPREVVQ</sequence>
<reference evidence="5" key="1">
    <citation type="submission" date="2021-01" db="EMBL/GenBank/DDBJ databases">
        <title>Whole genome shotgun sequence of Sphaerisporangium rufum NBRC 109079.</title>
        <authorList>
            <person name="Komaki H."/>
            <person name="Tamura T."/>
        </authorList>
    </citation>
    <scope>NUCLEOTIDE SEQUENCE</scope>
    <source>
        <strain evidence="5">NBRC 109079</strain>
    </source>
</reference>
<proteinExistence type="predicted"/>
<dbReference type="AlphaFoldDB" id="A0A919R496"/>